<dbReference type="CDD" id="cd07530">
    <property type="entry name" value="HAD_Pase_UmpH-like"/>
    <property type="match status" value="1"/>
</dbReference>
<proteinExistence type="inferred from homology"/>
<protein>
    <recommendedName>
        <fullName evidence="6">Acid sugar phosphatase</fullName>
        <ecNumber evidence="6">3.1.3.-</ecNumber>
    </recommendedName>
</protein>
<comment type="caution">
    <text evidence="7">The sequence shown here is derived from an EMBL/GenBank/DDBJ whole genome shotgun (WGS) entry which is preliminary data.</text>
</comment>
<name>A0ABW3RT49_9BACL</name>
<dbReference type="NCBIfam" id="TIGR01457">
    <property type="entry name" value="HAD-SF-IIA-hyp2"/>
    <property type="match status" value="1"/>
</dbReference>
<evidence type="ECO:0000256" key="1">
    <source>
        <dbReference type="ARBA" id="ARBA00001946"/>
    </source>
</evidence>
<comment type="function">
    <text evidence="6">Catalyzes the dephosphorylation of 2-6 carbon acid sugars in vitro.</text>
</comment>
<accession>A0ABW3RT49</accession>
<dbReference type="PANTHER" id="PTHR19288">
    <property type="entry name" value="4-NITROPHENYLPHOSPHATASE-RELATED"/>
    <property type="match status" value="1"/>
</dbReference>
<dbReference type="InterPro" id="IPR036412">
    <property type="entry name" value="HAD-like_sf"/>
</dbReference>
<dbReference type="RefSeq" id="WP_379317281.1">
    <property type="nucleotide sequence ID" value="NZ_JBHTLM010000003.1"/>
</dbReference>
<dbReference type="InterPro" id="IPR006357">
    <property type="entry name" value="HAD-SF_hydro_IIA"/>
</dbReference>
<keyword evidence="4 7" id="KW-0378">Hydrolase</keyword>
<evidence type="ECO:0000256" key="2">
    <source>
        <dbReference type="ARBA" id="ARBA00006696"/>
    </source>
</evidence>
<dbReference type="Gene3D" id="3.40.50.1000">
    <property type="entry name" value="HAD superfamily/HAD-like"/>
    <property type="match status" value="2"/>
</dbReference>
<dbReference type="PANTHER" id="PTHR19288:SF46">
    <property type="entry name" value="HALOACID DEHALOGENASE-LIKE HYDROLASE DOMAIN-CONTAINING PROTEIN 2"/>
    <property type="match status" value="1"/>
</dbReference>
<dbReference type="Pfam" id="PF13344">
    <property type="entry name" value="Hydrolase_6"/>
    <property type="match status" value="1"/>
</dbReference>
<evidence type="ECO:0000313" key="8">
    <source>
        <dbReference type="Proteomes" id="UP001597262"/>
    </source>
</evidence>
<dbReference type="Pfam" id="PF13242">
    <property type="entry name" value="Hydrolase_like"/>
    <property type="match status" value="1"/>
</dbReference>
<evidence type="ECO:0000256" key="4">
    <source>
        <dbReference type="ARBA" id="ARBA00022801"/>
    </source>
</evidence>
<sequence length="265" mass="28032">MSVSWKAYLIDLDGTLYHGTRIIPGADQLINGLLEKHIPFLFVTNNSSRTPAAVAAHLQGMGIPAKEDEVCTSAVAAAEYIATRMPDSRIAPIGEAGLIEALQEAGLTMDFEQPDVVVQGIDRNFTYETLTRAARWIGAGSRYVLTNPDLLLPSQEGLMPGAGTLSAAIQAATGVKPVVIGKPSEHLMNYAIARLGLKHEEVAVIGDNMQTDIAAGVNAGCGTILALTGVTTQDNLPDFVRTSGVKPDIVCSSLQEVQNVICGHK</sequence>
<dbReference type="SUPFAM" id="SSF56784">
    <property type="entry name" value="HAD-like"/>
    <property type="match status" value="1"/>
</dbReference>
<dbReference type="InterPro" id="IPR023214">
    <property type="entry name" value="HAD_sf"/>
</dbReference>
<dbReference type="EMBL" id="JBHTLM010000003">
    <property type="protein sequence ID" value="MFD1175668.1"/>
    <property type="molecule type" value="Genomic_DNA"/>
</dbReference>
<reference evidence="8" key="1">
    <citation type="journal article" date="2019" name="Int. J. Syst. Evol. Microbiol.">
        <title>The Global Catalogue of Microorganisms (GCM) 10K type strain sequencing project: providing services to taxonomists for standard genome sequencing and annotation.</title>
        <authorList>
            <consortium name="The Broad Institute Genomics Platform"/>
            <consortium name="The Broad Institute Genome Sequencing Center for Infectious Disease"/>
            <person name="Wu L."/>
            <person name="Ma J."/>
        </authorList>
    </citation>
    <scope>NUCLEOTIDE SEQUENCE [LARGE SCALE GENOMIC DNA]</scope>
    <source>
        <strain evidence="8">CCUG 59189</strain>
    </source>
</reference>
<dbReference type="EC" id="3.1.3.-" evidence="6"/>
<evidence type="ECO:0000256" key="3">
    <source>
        <dbReference type="ARBA" id="ARBA00022723"/>
    </source>
</evidence>
<keyword evidence="3 6" id="KW-0479">Metal-binding</keyword>
<gene>
    <name evidence="7" type="ORF">ACFQ3W_05035</name>
</gene>
<comment type="similarity">
    <text evidence="2 6">Belongs to the HAD-like hydrolase superfamily. NagD family.</text>
</comment>
<organism evidence="7 8">
    <name type="scientific">Paenibacillus puldeungensis</name>
    <dbReference type="NCBI Taxonomy" id="696536"/>
    <lineage>
        <taxon>Bacteria</taxon>
        <taxon>Bacillati</taxon>
        <taxon>Bacillota</taxon>
        <taxon>Bacilli</taxon>
        <taxon>Bacillales</taxon>
        <taxon>Paenibacillaceae</taxon>
        <taxon>Paenibacillus</taxon>
    </lineage>
</organism>
<dbReference type="NCBIfam" id="TIGR01460">
    <property type="entry name" value="HAD-SF-IIA"/>
    <property type="match status" value="1"/>
</dbReference>
<comment type="cofactor">
    <cofactor evidence="1 6">
        <name>Mg(2+)</name>
        <dbReference type="ChEBI" id="CHEBI:18420"/>
    </cofactor>
</comment>
<dbReference type="PIRSF" id="PIRSF000915">
    <property type="entry name" value="PGP-type_phosphatase"/>
    <property type="match status" value="1"/>
</dbReference>
<evidence type="ECO:0000256" key="6">
    <source>
        <dbReference type="PIRNR" id="PIRNR000915"/>
    </source>
</evidence>
<dbReference type="GO" id="GO:0016787">
    <property type="term" value="F:hydrolase activity"/>
    <property type="evidence" value="ECO:0007669"/>
    <property type="project" value="UniProtKB-KW"/>
</dbReference>
<dbReference type="InterPro" id="IPR006354">
    <property type="entry name" value="HAD-SF_hydro_IIA_hyp1"/>
</dbReference>
<dbReference type="SFLD" id="SFLDG01139">
    <property type="entry name" value="C2.A:_Pyridoxal_Phosphate_Phos"/>
    <property type="match status" value="1"/>
</dbReference>
<dbReference type="Proteomes" id="UP001597262">
    <property type="component" value="Unassembled WGS sequence"/>
</dbReference>
<keyword evidence="8" id="KW-1185">Reference proteome</keyword>
<evidence type="ECO:0000313" key="7">
    <source>
        <dbReference type="EMBL" id="MFD1175668.1"/>
    </source>
</evidence>
<dbReference type="SFLD" id="SFLDS00003">
    <property type="entry name" value="Haloacid_Dehalogenase"/>
    <property type="match status" value="1"/>
</dbReference>
<evidence type="ECO:0000256" key="5">
    <source>
        <dbReference type="ARBA" id="ARBA00022842"/>
    </source>
</evidence>
<keyword evidence="5 6" id="KW-0460">Magnesium</keyword>